<organism evidence="9 10">
    <name type="scientific">Fulvitalea axinellae</name>
    <dbReference type="NCBI Taxonomy" id="1182444"/>
    <lineage>
        <taxon>Bacteria</taxon>
        <taxon>Pseudomonadati</taxon>
        <taxon>Bacteroidota</taxon>
        <taxon>Cytophagia</taxon>
        <taxon>Cytophagales</taxon>
        <taxon>Persicobacteraceae</taxon>
        <taxon>Fulvitalea</taxon>
    </lineage>
</organism>
<keyword evidence="10" id="KW-1185">Reference proteome</keyword>
<evidence type="ECO:0008006" key="11">
    <source>
        <dbReference type="Google" id="ProtNLM"/>
    </source>
</evidence>
<feature type="signal peptide" evidence="6">
    <location>
        <begin position="1"/>
        <end position="22"/>
    </location>
</feature>
<evidence type="ECO:0000313" key="9">
    <source>
        <dbReference type="EMBL" id="BDD08311.1"/>
    </source>
</evidence>
<dbReference type="Proteomes" id="UP001348817">
    <property type="component" value="Chromosome"/>
</dbReference>
<dbReference type="InterPro" id="IPR011990">
    <property type="entry name" value="TPR-like_helical_dom_sf"/>
</dbReference>
<dbReference type="Pfam" id="PF07980">
    <property type="entry name" value="SusD_RagB"/>
    <property type="match status" value="1"/>
</dbReference>
<dbReference type="KEGG" id="fax:FUAX_07430"/>
<sequence>MKTYIKPYLFVWVLLTAGLASCSDYFNPDQDLGLKKEDHWDTHEEVRRSIIGAYSRLQPLVEELVVMGSLRGDLLTVTENYDPYLNEINRHGQLSTTNPYADPRGFYEVIKQCNEVLGNMEKAKADPKFTEEIHEIYKAEVISLRAWVYYQLAMTYKEIPVVTDPLSGYDKNYAPERYDFEQTVNWLIKEMEVAAATLSPNWATFSEEFNLWDLIFINRKALLAELHLWAGNNERAATLLMEAVKEGEYFCNRNTSGGSNWTEFWNSNYSALSEKVTIIPFNAYDNQKNGFGKLFSFGASGDYLLRPTVKAIQDWQDDDRTSLDYRGYNRSYTFGPANQILVYKYFRSKDTENGVVRQDEELETDAPYCIYRAADLHLLYAEALNRAGRHREALRTVNERMEGVNESSGIRGRLHLSPINLLEFAGIDESDRIDSLGIISDVILAERAKELAFEGRRWNALMRFAVQASDPAVLADRVATKFEGSEADRVRTYLMNRDNWRLDFDFDKLDK</sequence>
<dbReference type="RefSeq" id="WP_338393579.1">
    <property type="nucleotide sequence ID" value="NZ_AP025314.1"/>
</dbReference>
<keyword evidence="4" id="KW-0472">Membrane</keyword>
<feature type="chain" id="PRO_5043392475" description="RagB/SusD family nutrient uptake outer membrane protein" evidence="6">
    <location>
        <begin position="23"/>
        <end position="511"/>
    </location>
</feature>
<evidence type="ECO:0000256" key="1">
    <source>
        <dbReference type="ARBA" id="ARBA00004442"/>
    </source>
</evidence>
<dbReference type="InterPro" id="IPR033985">
    <property type="entry name" value="SusD-like_N"/>
</dbReference>
<keyword evidence="3 6" id="KW-0732">Signal</keyword>
<feature type="domain" description="RagB/SusD" evidence="7">
    <location>
        <begin position="316"/>
        <end position="472"/>
    </location>
</feature>
<keyword evidence="5" id="KW-0998">Cell outer membrane</keyword>
<gene>
    <name evidence="9" type="ORF">FUAX_07430</name>
</gene>
<evidence type="ECO:0000256" key="4">
    <source>
        <dbReference type="ARBA" id="ARBA00023136"/>
    </source>
</evidence>
<comment type="subcellular location">
    <subcellularLocation>
        <location evidence="1">Cell outer membrane</location>
    </subcellularLocation>
</comment>
<comment type="similarity">
    <text evidence="2">Belongs to the SusD family.</text>
</comment>
<dbReference type="EMBL" id="AP025314">
    <property type="protein sequence ID" value="BDD08311.1"/>
    <property type="molecule type" value="Genomic_DNA"/>
</dbReference>
<dbReference type="Gene3D" id="1.25.40.390">
    <property type="match status" value="1"/>
</dbReference>
<evidence type="ECO:0000256" key="5">
    <source>
        <dbReference type="ARBA" id="ARBA00023237"/>
    </source>
</evidence>
<proteinExistence type="inferred from homology"/>
<dbReference type="AlphaFoldDB" id="A0AAU9CHN6"/>
<accession>A0AAU9CHN6</accession>
<evidence type="ECO:0000256" key="6">
    <source>
        <dbReference type="SAM" id="SignalP"/>
    </source>
</evidence>
<reference evidence="9 10" key="1">
    <citation type="submission" date="2021-12" db="EMBL/GenBank/DDBJ databases">
        <title>Genome sequencing of bacteria with rrn-lacking chromosome and rrn-plasmid.</title>
        <authorList>
            <person name="Anda M."/>
            <person name="Iwasaki W."/>
        </authorList>
    </citation>
    <scope>NUCLEOTIDE SEQUENCE [LARGE SCALE GENOMIC DNA]</scope>
    <source>
        <strain evidence="9 10">DSM 100852</strain>
    </source>
</reference>
<evidence type="ECO:0000259" key="8">
    <source>
        <dbReference type="Pfam" id="PF14322"/>
    </source>
</evidence>
<evidence type="ECO:0000256" key="3">
    <source>
        <dbReference type="ARBA" id="ARBA00022729"/>
    </source>
</evidence>
<evidence type="ECO:0000256" key="2">
    <source>
        <dbReference type="ARBA" id="ARBA00006275"/>
    </source>
</evidence>
<dbReference type="Pfam" id="PF14322">
    <property type="entry name" value="SusD-like_3"/>
    <property type="match status" value="1"/>
</dbReference>
<name>A0AAU9CHN6_9BACT</name>
<dbReference type="PROSITE" id="PS51257">
    <property type="entry name" value="PROKAR_LIPOPROTEIN"/>
    <property type="match status" value="1"/>
</dbReference>
<feature type="domain" description="SusD-like N-terminal" evidence="8">
    <location>
        <begin position="104"/>
        <end position="203"/>
    </location>
</feature>
<evidence type="ECO:0000259" key="7">
    <source>
        <dbReference type="Pfam" id="PF07980"/>
    </source>
</evidence>
<dbReference type="InterPro" id="IPR012944">
    <property type="entry name" value="SusD_RagB_dom"/>
</dbReference>
<dbReference type="GO" id="GO:0009279">
    <property type="term" value="C:cell outer membrane"/>
    <property type="evidence" value="ECO:0007669"/>
    <property type="project" value="UniProtKB-SubCell"/>
</dbReference>
<protein>
    <recommendedName>
        <fullName evidence="11">RagB/SusD family nutrient uptake outer membrane protein</fullName>
    </recommendedName>
</protein>
<evidence type="ECO:0000313" key="10">
    <source>
        <dbReference type="Proteomes" id="UP001348817"/>
    </source>
</evidence>
<dbReference type="SUPFAM" id="SSF48452">
    <property type="entry name" value="TPR-like"/>
    <property type="match status" value="1"/>
</dbReference>